<name>A0A8X6NKK8_NEPPI</name>
<gene>
    <name evidence="1" type="ORF">NPIL_673371</name>
</gene>
<proteinExistence type="predicted"/>
<reference evidence="1" key="1">
    <citation type="submission" date="2020-08" db="EMBL/GenBank/DDBJ databases">
        <title>Multicomponent nature underlies the extraordinary mechanical properties of spider dragline silk.</title>
        <authorList>
            <person name="Kono N."/>
            <person name="Nakamura H."/>
            <person name="Mori M."/>
            <person name="Yoshida Y."/>
            <person name="Ohtoshi R."/>
            <person name="Malay A.D."/>
            <person name="Moran D.A.P."/>
            <person name="Tomita M."/>
            <person name="Numata K."/>
            <person name="Arakawa K."/>
        </authorList>
    </citation>
    <scope>NUCLEOTIDE SEQUENCE</scope>
</reference>
<accession>A0A8X6NKK8</accession>
<dbReference type="EMBL" id="BMAW01010780">
    <property type="protein sequence ID" value="GFT20425.1"/>
    <property type="molecule type" value="Genomic_DNA"/>
</dbReference>
<dbReference type="Proteomes" id="UP000887013">
    <property type="component" value="Unassembled WGS sequence"/>
</dbReference>
<comment type="caution">
    <text evidence="1">The sequence shown here is derived from an EMBL/GenBank/DDBJ whole genome shotgun (WGS) entry which is preliminary data.</text>
</comment>
<dbReference type="AlphaFoldDB" id="A0A8X6NKK8"/>
<evidence type="ECO:0000313" key="1">
    <source>
        <dbReference type="EMBL" id="GFT20425.1"/>
    </source>
</evidence>
<keyword evidence="2" id="KW-1185">Reference proteome</keyword>
<organism evidence="1 2">
    <name type="scientific">Nephila pilipes</name>
    <name type="common">Giant wood spider</name>
    <name type="synonym">Nephila maculata</name>
    <dbReference type="NCBI Taxonomy" id="299642"/>
    <lineage>
        <taxon>Eukaryota</taxon>
        <taxon>Metazoa</taxon>
        <taxon>Ecdysozoa</taxon>
        <taxon>Arthropoda</taxon>
        <taxon>Chelicerata</taxon>
        <taxon>Arachnida</taxon>
        <taxon>Araneae</taxon>
        <taxon>Araneomorphae</taxon>
        <taxon>Entelegynae</taxon>
        <taxon>Araneoidea</taxon>
        <taxon>Nephilidae</taxon>
        <taxon>Nephila</taxon>
    </lineage>
</organism>
<sequence length="91" mass="10479">MIVTAIFVKSPIEVIECNDVAQCDRQMPHSKRFLHAEVSTVKYMPSPSGLLHEGVDKHFVSVLIVPVELPQEQLWSRNRLQVLLLRRHHLS</sequence>
<evidence type="ECO:0000313" key="2">
    <source>
        <dbReference type="Proteomes" id="UP000887013"/>
    </source>
</evidence>
<protein>
    <submittedName>
        <fullName evidence="1">Uncharacterized protein</fullName>
    </submittedName>
</protein>